<feature type="region of interest" description="Disordered" evidence="1">
    <location>
        <begin position="1"/>
        <end position="110"/>
    </location>
</feature>
<evidence type="ECO:0000313" key="3">
    <source>
        <dbReference type="Proteomes" id="UP001189429"/>
    </source>
</evidence>
<feature type="compositionally biased region" description="Basic residues" evidence="1">
    <location>
        <begin position="12"/>
        <end position="27"/>
    </location>
</feature>
<dbReference type="Proteomes" id="UP001189429">
    <property type="component" value="Unassembled WGS sequence"/>
</dbReference>
<protein>
    <submittedName>
        <fullName evidence="2">Uncharacterized protein</fullName>
    </submittedName>
</protein>
<feature type="compositionally biased region" description="Low complexity" evidence="1">
    <location>
        <begin position="1"/>
        <end position="10"/>
    </location>
</feature>
<keyword evidence="3" id="KW-1185">Reference proteome</keyword>
<sequence>AAPWAGAGPARPHPRARAAWRPARRGVSRAFGAGGRVPADRPEGRRPGRQGWLCGRGGQGVGGPGPRGEAARRPVRRLPPGPDGAGARRRSGRGPAAVRRAARRPGRRGG</sequence>
<accession>A0ABN9S2V3</accession>
<evidence type="ECO:0000256" key="1">
    <source>
        <dbReference type="SAM" id="MobiDB-lite"/>
    </source>
</evidence>
<feature type="non-terminal residue" evidence="2">
    <location>
        <position position="1"/>
    </location>
</feature>
<organism evidence="2 3">
    <name type="scientific">Prorocentrum cordatum</name>
    <dbReference type="NCBI Taxonomy" id="2364126"/>
    <lineage>
        <taxon>Eukaryota</taxon>
        <taxon>Sar</taxon>
        <taxon>Alveolata</taxon>
        <taxon>Dinophyceae</taxon>
        <taxon>Prorocentrales</taxon>
        <taxon>Prorocentraceae</taxon>
        <taxon>Prorocentrum</taxon>
    </lineage>
</organism>
<feature type="compositionally biased region" description="Gly residues" evidence="1">
    <location>
        <begin position="54"/>
        <end position="66"/>
    </location>
</feature>
<dbReference type="EMBL" id="CAUYUJ010009138">
    <property type="protein sequence ID" value="CAK0825976.1"/>
    <property type="molecule type" value="Genomic_DNA"/>
</dbReference>
<comment type="caution">
    <text evidence="2">The sequence shown here is derived from an EMBL/GenBank/DDBJ whole genome shotgun (WGS) entry which is preliminary data.</text>
</comment>
<reference evidence="2" key="1">
    <citation type="submission" date="2023-10" db="EMBL/GenBank/DDBJ databases">
        <authorList>
            <person name="Chen Y."/>
            <person name="Shah S."/>
            <person name="Dougan E. K."/>
            <person name="Thang M."/>
            <person name="Chan C."/>
        </authorList>
    </citation>
    <scope>NUCLEOTIDE SEQUENCE [LARGE SCALE GENOMIC DNA]</scope>
</reference>
<name>A0ABN9S2V3_9DINO</name>
<feature type="non-terminal residue" evidence="2">
    <location>
        <position position="110"/>
    </location>
</feature>
<feature type="compositionally biased region" description="Basic residues" evidence="1">
    <location>
        <begin position="100"/>
        <end position="110"/>
    </location>
</feature>
<gene>
    <name evidence="2" type="ORF">PCOR1329_LOCUS25952</name>
</gene>
<proteinExistence type="predicted"/>
<evidence type="ECO:0000313" key="2">
    <source>
        <dbReference type="EMBL" id="CAK0825976.1"/>
    </source>
</evidence>